<accession>A0AAN9L2H3</accession>
<reference evidence="1 2" key="1">
    <citation type="submission" date="2024-01" db="EMBL/GenBank/DDBJ databases">
        <title>The genomes of 5 underutilized Papilionoideae crops provide insights into root nodulation and disease resistanc.</title>
        <authorList>
            <person name="Jiang F."/>
        </authorList>
    </citation>
    <scope>NUCLEOTIDE SEQUENCE [LARGE SCALE GENOMIC DNA]</scope>
    <source>
        <strain evidence="1">LVBAO_FW01</strain>
        <tissue evidence="1">Leaves</tissue>
    </source>
</reference>
<proteinExistence type="predicted"/>
<dbReference type="EMBL" id="JAYMYQ010000005">
    <property type="protein sequence ID" value="KAK7328182.1"/>
    <property type="molecule type" value="Genomic_DNA"/>
</dbReference>
<name>A0AAN9L2H3_CANGL</name>
<sequence length="75" mass="8607">MLVTWDATFVDLALSFPQPSPKIVLCIFSKNWTRPSEILAPDSKGRGERRELEATQNWILGIKAILGWSTRSIYW</sequence>
<gene>
    <name evidence="1" type="ORF">VNO77_22281</name>
</gene>
<dbReference type="Proteomes" id="UP001367508">
    <property type="component" value="Unassembled WGS sequence"/>
</dbReference>
<keyword evidence="2" id="KW-1185">Reference proteome</keyword>
<comment type="caution">
    <text evidence="1">The sequence shown here is derived from an EMBL/GenBank/DDBJ whole genome shotgun (WGS) entry which is preliminary data.</text>
</comment>
<dbReference type="AlphaFoldDB" id="A0AAN9L2H3"/>
<evidence type="ECO:0000313" key="1">
    <source>
        <dbReference type="EMBL" id="KAK7328182.1"/>
    </source>
</evidence>
<protein>
    <submittedName>
        <fullName evidence="1">Uncharacterized protein</fullName>
    </submittedName>
</protein>
<organism evidence="1 2">
    <name type="scientific">Canavalia gladiata</name>
    <name type="common">Sword bean</name>
    <name type="synonym">Dolichos gladiatus</name>
    <dbReference type="NCBI Taxonomy" id="3824"/>
    <lineage>
        <taxon>Eukaryota</taxon>
        <taxon>Viridiplantae</taxon>
        <taxon>Streptophyta</taxon>
        <taxon>Embryophyta</taxon>
        <taxon>Tracheophyta</taxon>
        <taxon>Spermatophyta</taxon>
        <taxon>Magnoliopsida</taxon>
        <taxon>eudicotyledons</taxon>
        <taxon>Gunneridae</taxon>
        <taxon>Pentapetalae</taxon>
        <taxon>rosids</taxon>
        <taxon>fabids</taxon>
        <taxon>Fabales</taxon>
        <taxon>Fabaceae</taxon>
        <taxon>Papilionoideae</taxon>
        <taxon>50 kb inversion clade</taxon>
        <taxon>NPAAA clade</taxon>
        <taxon>indigoferoid/millettioid clade</taxon>
        <taxon>Phaseoleae</taxon>
        <taxon>Canavalia</taxon>
    </lineage>
</organism>
<evidence type="ECO:0000313" key="2">
    <source>
        <dbReference type="Proteomes" id="UP001367508"/>
    </source>
</evidence>